<dbReference type="KEGG" id="pbv:AR543_15025"/>
<reference evidence="4 5" key="2">
    <citation type="journal article" date="2016" name="Int. J. Syst. Evol. Microbiol.">
        <title>Paenibacillus bovis sp. nov., isolated from raw yak (Bos grunniens) milk.</title>
        <authorList>
            <person name="Gao C."/>
            <person name="Han J."/>
            <person name="Liu Z."/>
            <person name="Xu X."/>
            <person name="Hang F."/>
            <person name="Wu Z."/>
        </authorList>
    </citation>
    <scope>NUCLEOTIDE SEQUENCE [LARGE SCALE GENOMIC DNA]</scope>
    <source>
        <strain evidence="4 5">BD3526</strain>
    </source>
</reference>
<dbReference type="Proteomes" id="UP000078148">
    <property type="component" value="Chromosome"/>
</dbReference>
<proteinExistence type="predicted"/>
<protein>
    <submittedName>
        <fullName evidence="4">Copper amine oxidase</fullName>
    </submittedName>
</protein>
<dbReference type="Gene3D" id="3.30.457.10">
    <property type="entry name" value="Copper amine oxidase-like, N-terminal domain"/>
    <property type="match status" value="1"/>
</dbReference>
<evidence type="ECO:0000256" key="2">
    <source>
        <dbReference type="SAM" id="SignalP"/>
    </source>
</evidence>
<accession>A0A172ZIG7</accession>
<dbReference type="InterPro" id="IPR012854">
    <property type="entry name" value="Cu_amine_oxidase-like_N"/>
</dbReference>
<organism evidence="4 5">
    <name type="scientific">Paenibacillus bovis</name>
    <dbReference type="NCBI Taxonomy" id="1616788"/>
    <lineage>
        <taxon>Bacteria</taxon>
        <taxon>Bacillati</taxon>
        <taxon>Bacillota</taxon>
        <taxon>Bacilli</taxon>
        <taxon>Bacillales</taxon>
        <taxon>Paenibacillaceae</taxon>
        <taxon>Paenibacillus</taxon>
    </lineage>
</organism>
<evidence type="ECO:0000256" key="1">
    <source>
        <dbReference type="SAM" id="MobiDB-lite"/>
    </source>
</evidence>
<dbReference type="EMBL" id="CP013023">
    <property type="protein sequence ID" value="ANF97182.1"/>
    <property type="molecule type" value="Genomic_DNA"/>
</dbReference>
<dbReference type="InterPro" id="IPR036582">
    <property type="entry name" value="Mao_N_sf"/>
</dbReference>
<feature type="chain" id="PRO_5008005941" evidence="2">
    <location>
        <begin position="25"/>
        <end position="565"/>
    </location>
</feature>
<dbReference type="Pfam" id="PF07833">
    <property type="entry name" value="Cu_amine_oxidN1"/>
    <property type="match status" value="1"/>
</dbReference>
<dbReference type="SUPFAM" id="SSF55383">
    <property type="entry name" value="Copper amine oxidase, domain N"/>
    <property type="match status" value="2"/>
</dbReference>
<name>A0A172ZIG7_9BACL</name>
<keyword evidence="2" id="KW-0732">Signal</keyword>
<evidence type="ECO:0000313" key="4">
    <source>
        <dbReference type="EMBL" id="ANF97182.1"/>
    </source>
</evidence>
<evidence type="ECO:0000313" key="5">
    <source>
        <dbReference type="Proteomes" id="UP000078148"/>
    </source>
</evidence>
<feature type="signal peptide" evidence="2">
    <location>
        <begin position="1"/>
        <end position="24"/>
    </location>
</feature>
<reference evidence="5" key="1">
    <citation type="submission" date="2015-10" db="EMBL/GenBank/DDBJ databases">
        <title>Genome of Paenibacillus bovis sp. nov.</title>
        <authorList>
            <person name="Wu Z."/>
            <person name="Gao C."/>
            <person name="Liu Z."/>
            <person name="Zheng H."/>
        </authorList>
    </citation>
    <scope>NUCLEOTIDE SEQUENCE [LARGE SCALE GENOMIC DNA]</scope>
    <source>
        <strain evidence="5">BD3526</strain>
    </source>
</reference>
<dbReference type="STRING" id="1616788.AR543_15025"/>
<dbReference type="AlphaFoldDB" id="A0A172ZIG7"/>
<keyword evidence="5" id="KW-1185">Reference proteome</keyword>
<dbReference type="RefSeq" id="WP_060535299.1">
    <property type="nucleotide sequence ID" value="NZ_CP013023.1"/>
</dbReference>
<evidence type="ECO:0000259" key="3">
    <source>
        <dbReference type="Pfam" id="PF07833"/>
    </source>
</evidence>
<dbReference type="OrthoDB" id="2657432at2"/>
<feature type="domain" description="Copper amine oxidase-like N-terminal" evidence="3">
    <location>
        <begin position="454"/>
        <end position="560"/>
    </location>
</feature>
<feature type="region of interest" description="Disordered" evidence="1">
    <location>
        <begin position="403"/>
        <end position="423"/>
    </location>
</feature>
<sequence length="565" mass="61178">MKMKKIIAPVLSLSLLVPAAGAFAADNTSSTPMAPTVSTKAADLRAGLDYLLSEHFALAVTAMTKAYEGAPDAKEAYDALDQNAVDMQPAIESIYGKQAAAEFERIFRAHNKYTDDLVKATKMNNQEAVKQAEANVQGFVDEFADFLSKATGGKLPEQAAEQAIRLHEDEVQDVFEKYVAGDYKGAYTEYREGLNTMFTISKALSGAIVSQNPSMFDNSTVDTPAADLRSALNHLAAEHFALSVLQMQKQYDGKADSQALIDAEAGNTADFKAAIASIYGNAGADQFEKIWVTNHIKAQSDYVDALKKGDQPALETVKNRITDFTKEFAAFLGTATANNLPAAAAEQALMTHEDQVQKVIDNYAAKNYAAAYQADREGYKTMFGIGEALGGAIVKQNPDKFMTGTAQPTPQQPMMEQPAPQQPAMDQPAATELAASNSSMMTIWMKLNSKSLKINDKTTMMDTMPMVMNGTTYIPLRYLGEGIGAKVSWNAKKGEATVMAGSDTMKFWVGKDTVSVNGQNKQLDAAAMVNKDGRTVVPLRSITELLGWDVKWDKNDGSITLTKSM</sequence>
<gene>
    <name evidence="4" type="ORF">AR543_15025</name>
</gene>